<comment type="caution">
    <text evidence="1">The sequence shown here is derived from an EMBL/GenBank/DDBJ whole genome shotgun (WGS) entry which is preliminary data.</text>
</comment>
<keyword evidence="2" id="KW-1185">Reference proteome</keyword>
<dbReference type="EMBL" id="JAAQQR010000001">
    <property type="protein sequence ID" value="NID03429.1"/>
    <property type="molecule type" value="Genomic_DNA"/>
</dbReference>
<sequence length="873" mass="93874">MLRVMLGRHDAVPLSAQESLAREPTSAGEFAAHYSSSLKDGKWRVVLNRPFGLSPLAEQRPRITGNVNVAYSGMPWVFPLPISRRSRLQPTDSFPCGGCAILFPEATAAAKPTSRQTMPHRQLKDRVMAKNISEPTGSSPVITHVSSSTGFRGKLVSSSGEFRTHVDTATMRRRLRENARRIHIAQNPIPTMPDIEDALVGSRGKDVLPAAVFDGSTTDIEATCAKWASGQPGADNVWINIYAADAGGHPVEPPLYDGFAAGDSDRIEDLDDPMVKTFPLSVLPTAAGEDQFFVLRFVQGSGFGDEYFSQDYAFEADRRAPGGDSLVHPFIDPNVIRNGLTTNYLDANGGKLLVVVDPYDDQQPGDVLQAFMQVVGGTTPVPTLAKTVVNEGDIVTLEFLKDDLIAGGINGKVEVWLTCTDIAGNTATSPNIQFDTLLANAPSGFGPIFVPEHDNNGDLLTDTEARLNPAFFVPGYVNAVLNDVVRVVVLDAAGNEIMYEDIPVTDPAADPIVSGAFTLQELYVIQEAYGGNPVFSFTMTYRILRNPFTVDTLQVTTINCDLTLPGGPDPDPETPINENLKPPTISGDNVIDETEFSSPATTLIPFEAVDGTPAFELADAVQLFITDMSGGNRVPVGVPVSVTDPGADLTTIQVPAAMLVVGRMYFQYSLSRVVTGNNTVMAWSPIQPVTVKSSDGLPGGPNFLPLDSSIFRDADQTRGAPPRPSYSYTRVGDIVSGGPNPYRDMLVRIHYYENMAVGDAIKLKLEGSHSFPNYGAPAPDATFEYEHTVNGTDLTNRPTAIPEDVLPGTNPPAAEPDQFVDFVIPYEDVRKVNAGQPGLGSMRVSYEITNVQGSNTSDPAVVLFATIDVRAPA</sequence>
<dbReference type="RefSeq" id="WP_167122165.1">
    <property type="nucleotide sequence ID" value="NZ_JAAQQR010000001.1"/>
</dbReference>
<protein>
    <submittedName>
        <fullName evidence="1">Uncharacterized protein</fullName>
    </submittedName>
</protein>
<proteinExistence type="predicted"/>
<accession>A0ABX0PY74</accession>
<dbReference type="Proteomes" id="UP001429601">
    <property type="component" value="Unassembled WGS sequence"/>
</dbReference>
<organism evidence="1 2">
    <name type="scientific">Luteibacter jiangsuensis</name>
    <dbReference type="NCBI Taxonomy" id="637577"/>
    <lineage>
        <taxon>Bacteria</taxon>
        <taxon>Pseudomonadati</taxon>
        <taxon>Pseudomonadota</taxon>
        <taxon>Gammaproteobacteria</taxon>
        <taxon>Lysobacterales</taxon>
        <taxon>Rhodanobacteraceae</taxon>
        <taxon>Luteibacter</taxon>
    </lineage>
</organism>
<reference evidence="1 2" key="1">
    <citation type="journal article" date="2011" name="Curr. Microbiol.">
        <title>Luteibacter jiangsuensis sp. nov.: a methamidophos-degrading bacterium isolated from a methamidophos-manufacturing factory.</title>
        <authorList>
            <person name="Wang L."/>
            <person name="Wang G.L."/>
            <person name="Li S.P."/>
            <person name="Jiang J.D."/>
        </authorList>
    </citation>
    <scope>NUCLEOTIDE SEQUENCE [LARGE SCALE GENOMIC DNA]</scope>
    <source>
        <strain evidence="1 2">CGMCC 1.10133</strain>
    </source>
</reference>
<evidence type="ECO:0000313" key="2">
    <source>
        <dbReference type="Proteomes" id="UP001429601"/>
    </source>
</evidence>
<gene>
    <name evidence="1" type="ORF">HBF26_00910</name>
</gene>
<name>A0ABX0PY74_9GAMM</name>
<evidence type="ECO:0000313" key="1">
    <source>
        <dbReference type="EMBL" id="NID03429.1"/>
    </source>
</evidence>